<evidence type="ECO:0000256" key="1">
    <source>
        <dbReference type="SAM" id="MobiDB-lite"/>
    </source>
</evidence>
<keyword evidence="4" id="KW-0436">Ligase</keyword>
<dbReference type="InterPro" id="IPR004143">
    <property type="entry name" value="BPL_LPL_catalytic"/>
</dbReference>
<dbReference type="GO" id="GO:0005737">
    <property type="term" value="C:cytoplasm"/>
    <property type="evidence" value="ECO:0007669"/>
    <property type="project" value="TreeGrafter"/>
</dbReference>
<dbReference type="OrthoDB" id="10250105at2759"/>
<evidence type="ECO:0000259" key="3">
    <source>
        <dbReference type="Pfam" id="PF03099"/>
    </source>
</evidence>
<dbReference type="PANTHER" id="PTHR12835">
    <property type="entry name" value="BIOTIN PROTEIN LIGASE"/>
    <property type="match status" value="1"/>
</dbReference>
<dbReference type="Pfam" id="PF03099">
    <property type="entry name" value="BPL_LplA_LipB"/>
    <property type="match status" value="1"/>
</dbReference>
<dbReference type="AlphaFoldDB" id="A0A9K3LJE0"/>
<proteinExistence type="predicted"/>
<keyword evidence="2" id="KW-0732">Signal</keyword>
<sequence length="393" mass="43578">MLLVAAVVLLLKIGATTTTSTTILPATSDPSDDTSTCSNPTTNDETTERCTGGTDSNDDVKEEEKISSDTNNTSIMTVDYHPDDRRLLLYHFESTTSTQDEAKLLAEAFATTTSSGQTQNDINDNDDNDVTTFCVTATEQTSGRGTSGRQWLGAPGNVFVTIAIRQSTWTTHLPRVPLTLLPLKVGTIAAHTVQRLLDDCRRSNGQFTTSSNDYHSYHDQHDDPDPFVTVKWPNDVLCDHKKISGTLIESAAGWFLIGIGINLQYAPSVPTTGANHGRPSVSIRDYCPKLIPDSQGDNDMARQVGVQLAYDLHVWLQQQQQQQQQQQEEDAATVAQDIVNEWKEWLDWDMELVMRDTPDRETVRLVDVLPDGRVRVETVDDGTTRVLVSDYFV</sequence>
<feature type="compositionally biased region" description="Basic and acidic residues" evidence="1">
    <location>
        <begin position="58"/>
        <end position="67"/>
    </location>
</feature>
<protein>
    <submittedName>
        <fullName evidence="4">Biotin-acetyl-CoA-carboxylase ligase</fullName>
    </submittedName>
</protein>
<accession>A0A9K3LJE0</accession>
<evidence type="ECO:0000313" key="5">
    <source>
        <dbReference type="Proteomes" id="UP000693970"/>
    </source>
</evidence>
<feature type="domain" description="BPL/LPL catalytic" evidence="3">
    <location>
        <begin position="123"/>
        <end position="261"/>
    </location>
</feature>
<evidence type="ECO:0000313" key="4">
    <source>
        <dbReference type="EMBL" id="KAG7361986.1"/>
    </source>
</evidence>
<feature type="chain" id="PRO_5039886915" evidence="2">
    <location>
        <begin position="19"/>
        <end position="393"/>
    </location>
</feature>
<dbReference type="EMBL" id="JAGRRH010000012">
    <property type="protein sequence ID" value="KAG7361986.1"/>
    <property type="molecule type" value="Genomic_DNA"/>
</dbReference>
<organism evidence="4 5">
    <name type="scientific">Nitzschia inconspicua</name>
    <dbReference type="NCBI Taxonomy" id="303405"/>
    <lineage>
        <taxon>Eukaryota</taxon>
        <taxon>Sar</taxon>
        <taxon>Stramenopiles</taxon>
        <taxon>Ochrophyta</taxon>
        <taxon>Bacillariophyta</taxon>
        <taxon>Bacillariophyceae</taxon>
        <taxon>Bacillariophycidae</taxon>
        <taxon>Bacillariales</taxon>
        <taxon>Bacillariaceae</taxon>
        <taxon>Nitzschia</taxon>
    </lineage>
</organism>
<feature type="region of interest" description="Disordered" evidence="1">
    <location>
        <begin position="24"/>
        <end position="68"/>
    </location>
</feature>
<gene>
    <name evidence="4" type="ORF">IV203_025652</name>
</gene>
<comment type="caution">
    <text evidence="4">The sequence shown here is derived from an EMBL/GenBank/DDBJ whole genome shotgun (WGS) entry which is preliminary data.</text>
</comment>
<dbReference type="PANTHER" id="PTHR12835:SF5">
    <property type="entry name" value="BIOTIN--PROTEIN LIGASE"/>
    <property type="match status" value="1"/>
</dbReference>
<name>A0A9K3LJE0_9STRA</name>
<keyword evidence="5" id="KW-1185">Reference proteome</keyword>
<reference evidence="4" key="1">
    <citation type="journal article" date="2021" name="Sci. Rep.">
        <title>Diploid genomic architecture of Nitzschia inconspicua, an elite biomass production diatom.</title>
        <authorList>
            <person name="Oliver A."/>
            <person name="Podell S."/>
            <person name="Pinowska A."/>
            <person name="Traller J.C."/>
            <person name="Smith S.R."/>
            <person name="McClure R."/>
            <person name="Beliaev A."/>
            <person name="Bohutskyi P."/>
            <person name="Hill E.A."/>
            <person name="Rabines A."/>
            <person name="Zheng H."/>
            <person name="Allen L.Z."/>
            <person name="Kuo A."/>
            <person name="Grigoriev I.V."/>
            <person name="Allen A.E."/>
            <person name="Hazlebeck D."/>
            <person name="Allen E.E."/>
        </authorList>
    </citation>
    <scope>NUCLEOTIDE SEQUENCE</scope>
    <source>
        <strain evidence="4">Hildebrandi</strain>
    </source>
</reference>
<reference evidence="4" key="2">
    <citation type="submission" date="2021-04" db="EMBL/GenBank/DDBJ databases">
        <authorList>
            <person name="Podell S."/>
        </authorList>
    </citation>
    <scope>NUCLEOTIDE SEQUENCE</scope>
    <source>
        <strain evidence="4">Hildebrandi</strain>
    </source>
</reference>
<dbReference type="Proteomes" id="UP000693970">
    <property type="component" value="Unassembled WGS sequence"/>
</dbReference>
<evidence type="ECO:0000256" key="2">
    <source>
        <dbReference type="SAM" id="SignalP"/>
    </source>
</evidence>
<feature type="compositionally biased region" description="Low complexity" evidence="1">
    <location>
        <begin position="24"/>
        <end position="44"/>
    </location>
</feature>
<dbReference type="GO" id="GO:0004077">
    <property type="term" value="F:biotin--[biotin carboxyl-carrier protein] ligase activity"/>
    <property type="evidence" value="ECO:0007669"/>
    <property type="project" value="TreeGrafter"/>
</dbReference>
<feature type="signal peptide" evidence="2">
    <location>
        <begin position="1"/>
        <end position="18"/>
    </location>
</feature>